<protein>
    <submittedName>
        <fullName evidence="8">MFS transporter</fullName>
    </submittedName>
</protein>
<evidence type="ECO:0000313" key="8">
    <source>
        <dbReference type="EMBL" id="GIG22037.1"/>
    </source>
</evidence>
<evidence type="ECO:0000256" key="1">
    <source>
        <dbReference type="ARBA" id="ARBA00004651"/>
    </source>
</evidence>
<dbReference type="Gene3D" id="1.20.1720.10">
    <property type="entry name" value="Multidrug resistance protein D"/>
    <property type="match status" value="2"/>
</dbReference>
<keyword evidence="5 6" id="KW-0472">Membrane</keyword>
<keyword evidence="4 6" id="KW-1133">Transmembrane helix</keyword>
<name>A0A919P4K0_9CELL</name>
<feature type="transmembrane region" description="Helical" evidence="6">
    <location>
        <begin position="224"/>
        <end position="243"/>
    </location>
</feature>
<keyword evidence="9" id="KW-1185">Reference proteome</keyword>
<feature type="transmembrane region" description="Helical" evidence="6">
    <location>
        <begin position="145"/>
        <end position="170"/>
    </location>
</feature>
<dbReference type="PROSITE" id="PS50850">
    <property type="entry name" value="MFS"/>
    <property type="match status" value="1"/>
</dbReference>
<proteinExistence type="predicted"/>
<dbReference type="Proteomes" id="UP000632740">
    <property type="component" value="Unassembled WGS sequence"/>
</dbReference>
<feature type="transmembrane region" description="Helical" evidence="6">
    <location>
        <begin position="287"/>
        <end position="308"/>
    </location>
</feature>
<feature type="transmembrane region" description="Helical" evidence="6">
    <location>
        <begin position="320"/>
        <end position="339"/>
    </location>
</feature>
<evidence type="ECO:0000259" key="7">
    <source>
        <dbReference type="PROSITE" id="PS50850"/>
    </source>
</evidence>
<evidence type="ECO:0000256" key="5">
    <source>
        <dbReference type="ARBA" id="ARBA00023136"/>
    </source>
</evidence>
<organism evidence="8 9">
    <name type="scientific">Cellulomonas chitinilytica</name>
    <dbReference type="NCBI Taxonomy" id="398759"/>
    <lineage>
        <taxon>Bacteria</taxon>
        <taxon>Bacillati</taxon>
        <taxon>Actinomycetota</taxon>
        <taxon>Actinomycetes</taxon>
        <taxon>Micrococcales</taxon>
        <taxon>Cellulomonadaceae</taxon>
        <taxon>Cellulomonas</taxon>
    </lineage>
</organism>
<feature type="transmembrane region" description="Helical" evidence="6">
    <location>
        <begin position="87"/>
        <end position="106"/>
    </location>
</feature>
<gene>
    <name evidence="8" type="ORF">Cch01nite_27610</name>
</gene>
<feature type="transmembrane region" description="Helical" evidence="6">
    <location>
        <begin position="176"/>
        <end position="195"/>
    </location>
</feature>
<feature type="domain" description="Major facilitator superfamily (MFS) profile" evidence="7">
    <location>
        <begin position="21"/>
        <end position="468"/>
    </location>
</feature>
<feature type="transmembrane region" description="Helical" evidence="6">
    <location>
        <begin position="447"/>
        <end position="464"/>
    </location>
</feature>
<feature type="transmembrane region" description="Helical" evidence="6">
    <location>
        <begin position="249"/>
        <end position="266"/>
    </location>
</feature>
<dbReference type="EMBL" id="BONK01000009">
    <property type="protein sequence ID" value="GIG22037.1"/>
    <property type="molecule type" value="Genomic_DNA"/>
</dbReference>
<dbReference type="InterPro" id="IPR011701">
    <property type="entry name" value="MFS"/>
</dbReference>
<dbReference type="AlphaFoldDB" id="A0A919P4K0"/>
<dbReference type="SUPFAM" id="SSF103473">
    <property type="entry name" value="MFS general substrate transporter"/>
    <property type="match status" value="1"/>
</dbReference>
<keyword evidence="2" id="KW-0813">Transport</keyword>
<dbReference type="PANTHER" id="PTHR42718">
    <property type="entry name" value="MAJOR FACILITATOR SUPERFAMILY MULTIDRUG TRANSPORTER MFSC"/>
    <property type="match status" value="1"/>
</dbReference>
<reference evidence="8" key="1">
    <citation type="submission" date="2021-01" db="EMBL/GenBank/DDBJ databases">
        <title>Whole genome shotgun sequence of Cellulomonas chitinilytica NBRC 110799.</title>
        <authorList>
            <person name="Komaki H."/>
            <person name="Tamura T."/>
        </authorList>
    </citation>
    <scope>NUCLEOTIDE SEQUENCE</scope>
    <source>
        <strain evidence="8">NBRC 110799</strain>
    </source>
</reference>
<evidence type="ECO:0000313" key="9">
    <source>
        <dbReference type="Proteomes" id="UP000632740"/>
    </source>
</evidence>
<feature type="transmembrane region" description="Helical" evidence="6">
    <location>
        <begin position="112"/>
        <end position="133"/>
    </location>
</feature>
<evidence type="ECO:0000256" key="2">
    <source>
        <dbReference type="ARBA" id="ARBA00022448"/>
    </source>
</evidence>
<evidence type="ECO:0000256" key="6">
    <source>
        <dbReference type="SAM" id="Phobius"/>
    </source>
</evidence>
<keyword evidence="3 6" id="KW-0812">Transmembrane</keyword>
<dbReference type="GO" id="GO:0005886">
    <property type="term" value="C:plasma membrane"/>
    <property type="evidence" value="ECO:0007669"/>
    <property type="project" value="UniProtKB-SubCell"/>
</dbReference>
<dbReference type="PANTHER" id="PTHR42718:SF9">
    <property type="entry name" value="MAJOR FACILITATOR SUPERFAMILY MULTIDRUG TRANSPORTER MFSC"/>
    <property type="match status" value="1"/>
</dbReference>
<sequence length="481" mass="49084">MTLLHREPRTSAPAGAFDRRLIPPMILGSLLNPVNSSMLAVALIPIGLALGAPPSDTVWLVSALYLATAVGQPVVGRLVDAYGPRPLYLTGAALVGLAGALGAVAPNLPVLVVARVLIGLGTCAGYPAAMYLIRSEGQRTGRNSPSGVLAALSVATQVTAVIGPTLGGLLIGVGGWRTIFTVNVPLAAASLVLGWRRLPRARVAADAEPSDADGAPSLARGARLDVPGVVLFAATLTSAMLFLMDPQAAHAYLLVVAAAAGVGFVLRERRAADPFIDLRLLGGNRPLIATYLRQVLTFTVSYAFLYGYTQWLEAGRGLSASAAGLLLLPMFVTGIVATSTAGRRPKVRGKLVVGSLAQIAACLVLLLVVGSATPIWVLVLVAVVAGIPQGLNGLANQNALYHQADPARIGSAAGLLRTFTYLGALAAAAANASFFAGGADTAGLHELSVFVMACAAALLVLTLVDQSLGRIGVPSAPKGTS</sequence>
<feature type="transmembrane region" description="Helical" evidence="6">
    <location>
        <begin position="58"/>
        <end position="75"/>
    </location>
</feature>
<dbReference type="InterPro" id="IPR020846">
    <property type="entry name" value="MFS_dom"/>
</dbReference>
<evidence type="ECO:0000256" key="4">
    <source>
        <dbReference type="ARBA" id="ARBA00022989"/>
    </source>
</evidence>
<dbReference type="GO" id="GO:0022857">
    <property type="term" value="F:transmembrane transporter activity"/>
    <property type="evidence" value="ECO:0007669"/>
    <property type="project" value="InterPro"/>
</dbReference>
<accession>A0A919P4K0</accession>
<feature type="transmembrane region" description="Helical" evidence="6">
    <location>
        <begin position="415"/>
        <end position="435"/>
    </location>
</feature>
<evidence type="ECO:0000256" key="3">
    <source>
        <dbReference type="ARBA" id="ARBA00022692"/>
    </source>
</evidence>
<dbReference type="Pfam" id="PF07690">
    <property type="entry name" value="MFS_1"/>
    <property type="match status" value="1"/>
</dbReference>
<dbReference type="InterPro" id="IPR036259">
    <property type="entry name" value="MFS_trans_sf"/>
</dbReference>
<dbReference type="RefSeq" id="WP_203755875.1">
    <property type="nucleotide sequence ID" value="NZ_BONK01000009.1"/>
</dbReference>
<comment type="subcellular location">
    <subcellularLocation>
        <location evidence="1">Cell membrane</location>
        <topology evidence="1">Multi-pass membrane protein</topology>
    </subcellularLocation>
</comment>
<feature type="transmembrane region" description="Helical" evidence="6">
    <location>
        <begin position="21"/>
        <end position="46"/>
    </location>
</feature>
<comment type="caution">
    <text evidence="8">The sequence shown here is derived from an EMBL/GenBank/DDBJ whole genome shotgun (WGS) entry which is preliminary data.</text>
</comment>